<dbReference type="EMBL" id="KN823288">
    <property type="protein sequence ID" value="KIO18418.1"/>
    <property type="molecule type" value="Genomic_DNA"/>
</dbReference>
<evidence type="ECO:0000313" key="2">
    <source>
        <dbReference type="Proteomes" id="UP000054248"/>
    </source>
</evidence>
<dbReference type="AlphaFoldDB" id="A0A0C3KAJ2"/>
<proteinExistence type="predicted"/>
<gene>
    <name evidence="1" type="ORF">M407DRAFT_31922</name>
</gene>
<reference evidence="1 2" key="1">
    <citation type="submission" date="2014-04" db="EMBL/GenBank/DDBJ databases">
        <authorList>
            <consortium name="DOE Joint Genome Institute"/>
            <person name="Kuo A."/>
            <person name="Girlanda M."/>
            <person name="Perotto S."/>
            <person name="Kohler A."/>
            <person name="Nagy L.G."/>
            <person name="Floudas D."/>
            <person name="Copeland A."/>
            <person name="Barry K.W."/>
            <person name="Cichocki N."/>
            <person name="Veneault-Fourrey C."/>
            <person name="LaButti K."/>
            <person name="Lindquist E.A."/>
            <person name="Lipzen A."/>
            <person name="Lundell T."/>
            <person name="Morin E."/>
            <person name="Murat C."/>
            <person name="Sun H."/>
            <person name="Tunlid A."/>
            <person name="Henrissat B."/>
            <person name="Grigoriev I.V."/>
            <person name="Hibbett D.S."/>
            <person name="Martin F."/>
            <person name="Nordberg H.P."/>
            <person name="Cantor M.N."/>
            <person name="Hua S.X."/>
        </authorList>
    </citation>
    <scope>NUCLEOTIDE SEQUENCE [LARGE SCALE GENOMIC DNA]</scope>
    <source>
        <strain evidence="1 2">MUT 4182</strain>
    </source>
</reference>
<organism evidence="1 2">
    <name type="scientific">Tulasnella calospora MUT 4182</name>
    <dbReference type="NCBI Taxonomy" id="1051891"/>
    <lineage>
        <taxon>Eukaryota</taxon>
        <taxon>Fungi</taxon>
        <taxon>Dikarya</taxon>
        <taxon>Basidiomycota</taxon>
        <taxon>Agaricomycotina</taxon>
        <taxon>Agaricomycetes</taxon>
        <taxon>Cantharellales</taxon>
        <taxon>Tulasnellaceae</taxon>
        <taxon>Tulasnella</taxon>
    </lineage>
</organism>
<dbReference type="Proteomes" id="UP000054248">
    <property type="component" value="Unassembled WGS sequence"/>
</dbReference>
<evidence type="ECO:0000313" key="1">
    <source>
        <dbReference type="EMBL" id="KIO18418.1"/>
    </source>
</evidence>
<protein>
    <recommendedName>
        <fullName evidence="3">F-box domain-containing protein</fullName>
    </recommendedName>
</protein>
<reference evidence="2" key="2">
    <citation type="submission" date="2015-01" db="EMBL/GenBank/DDBJ databases">
        <title>Evolutionary Origins and Diversification of the Mycorrhizal Mutualists.</title>
        <authorList>
            <consortium name="DOE Joint Genome Institute"/>
            <consortium name="Mycorrhizal Genomics Consortium"/>
            <person name="Kohler A."/>
            <person name="Kuo A."/>
            <person name="Nagy L.G."/>
            <person name="Floudas D."/>
            <person name="Copeland A."/>
            <person name="Barry K.W."/>
            <person name="Cichocki N."/>
            <person name="Veneault-Fourrey C."/>
            <person name="LaButti K."/>
            <person name="Lindquist E.A."/>
            <person name="Lipzen A."/>
            <person name="Lundell T."/>
            <person name="Morin E."/>
            <person name="Murat C."/>
            <person name="Riley R."/>
            <person name="Ohm R."/>
            <person name="Sun H."/>
            <person name="Tunlid A."/>
            <person name="Henrissat B."/>
            <person name="Grigoriev I.V."/>
            <person name="Hibbett D.S."/>
            <person name="Martin F."/>
        </authorList>
    </citation>
    <scope>NUCLEOTIDE SEQUENCE [LARGE SCALE GENOMIC DNA]</scope>
    <source>
        <strain evidence="2">MUT 4182</strain>
    </source>
</reference>
<name>A0A0C3KAJ2_9AGAM</name>
<dbReference type="OrthoDB" id="3224972at2759"/>
<evidence type="ECO:0008006" key="3">
    <source>
        <dbReference type="Google" id="ProtNLM"/>
    </source>
</evidence>
<keyword evidence="2" id="KW-1185">Reference proteome</keyword>
<dbReference type="SUPFAM" id="SSF52047">
    <property type="entry name" value="RNI-like"/>
    <property type="match status" value="1"/>
</dbReference>
<accession>A0A0C3KAJ2</accession>
<sequence>MDEKQISNALLLPPELIYAIARQIPQKNDLLSFGLVHSFFHDVVIPYYLKFREVIMEVDNIKMWEYLVGDPRRLASVEVLRIGSSYCHGSDGSQPPLPENVVHTERDPLDQIQRALEGMTRLREVIWDENFWFPKSRVEHQADLDECREKFWAAMPRLCKGVDAITLIRHPQSDDGSCWLCGPSLSELHHLQSLRAFTGDLLSYCHRQSDLLVPQARVTHNSISSAFSRLRELSLTDTNLLTLPNMQCPSLMKLSLVNVKFGASDGLLRMLMVCPRIRSLHLDFHGSATLVPDESRGGSAPSLDIVPVLTSFTGHYEDTQILFFNPLPDGRLRRISRLKILGGSAEGLLRSLGSAFEHSPNGIGQDLLGLTIHSNVDRYIYMDDGEIEIGSLLWVTWLRRIVKLCPKLRGLIIEIYGSDTDYQYPEETDDWGPTLSPLKDLAVLKLPTTFWKSEASKASKGGLADVPAHQQAAERCLQWFPQLRLFFPADDLVLVIDPEENKAASPPERGKLLHRGWAMKRYWALYKDVSWDDFDEQIDRLIA</sequence>
<dbReference type="HOGENOM" id="CLU_544217_0_0_1"/>